<keyword evidence="2" id="KW-0285">Flavoprotein</keyword>
<feature type="region of interest" description="Disordered" evidence="5">
    <location>
        <begin position="1"/>
        <end position="21"/>
    </location>
</feature>
<dbReference type="EMBL" id="SKBQ01000008">
    <property type="protein sequence ID" value="TPX07396.1"/>
    <property type="molecule type" value="Genomic_DNA"/>
</dbReference>
<dbReference type="InterPro" id="IPR016164">
    <property type="entry name" value="FAD-linked_Oxase-like_C"/>
</dbReference>
<dbReference type="PROSITE" id="PS51387">
    <property type="entry name" value="FAD_PCMH"/>
    <property type="match status" value="1"/>
</dbReference>
<evidence type="ECO:0000256" key="5">
    <source>
        <dbReference type="SAM" id="MobiDB-lite"/>
    </source>
</evidence>
<dbReference type="GO" id="GO:0005739">
    <property type="term" value="C:mitochondrion"/>
    <property type="evidence" value="ECO:0007669"/>
    <property type="project" value="TreeGrafter"/>
</dbReference>
<evidence type="ECO:0000313" key="9">
    <source>
        <dbReference type="Proteomes" id="UP000319257"/>
    </source>
</evidence>
<keyword evidence="9" id="KW-1185">Reference proteome</keyword>
<dbReference type="EMBL" id="SKBQ01000008">
    <property type="protein sequence ID" value="TPX07531.1"/>
    <property type="molecule type" value="Genomic_DNA"/>
</dbReference>
<reference evidence="8 9" key="1">
    <citation type="submission" date="2019-06" db="EMBL/GenBank/DDBJ databases">
        <title>Draft genome sequence of the filamentous fungus Phialemoniopsis curvata isolated from diesel fuel.</title>
        <authorList>
            <person name="Varaljay V.A."/>
            <person name="Lyon W.J."/>
            <person name="Crouch A.L."/>
            <person name="Drake C.E."/>
            <person name="Hollomon J.M."/>
            <person name="Nadeau L.J."/>
            <person name="Nunn H.S."/>
            <person name="Stevenson B.S."/>
            <person name="Bojanowski C.L."/>
            <person name="Crookes-Goodson W.J."/>
        </authorList>
    </citation>
    <scope>NUCLEOTIDE SEQUENCE [LARGE SCALE GENOMIC DNA]</scope>
    <source>
        <strain evidence="8 9">D216</strain>
    </source>
</reference>
<dbReference type="InterPro" id="IPR036318">
    <property type="entry name" value="FAD-bd_PCMH-like_sf"/>
</dbReference>
<evidence type="ECO:0000313" key="8">
    <source>
        <dbReference type="EMBL" id="TPX07531.1"/>
    </source>
</evidence>
<feature type="compositionally biased region" description="Polar residues" evidence="5">
    <location>
        <begin position="1"/>
        <end position="18"/>
    </location>
</feature>
<comment type="caution">
    <text evidence="8">The sequence shown here is derived from an EMBL/GenBank/DDBJ whole genome shotgun (WGS) entry which is preliminary data.</text>
</comment>
<dbReference type="GO" id="GO:0008720">
    <property type="term" value="F:D-lactate dehydrogenase (NAD+) activity"/>
    <property type="evidence" value="ECO:0007669"/>
    <property type="project" value="TreeGrafter"/>
</dbReference>
<comment type="cofactor">
    <cofactor evidence="1">
        <name>FAD</name>
        <dbReference type="ChEBI" id="CHEBI:57692"/>
    </cofactor>
</comment>
<evidence type="ECO:0000313" key="7">
    <source>
        <dbReference type="EMBL" id="TPX07396.1"/>
    </source>
</evidence>
<dbReference type="InterPro" id="IPR016170">
    <property type="entry name" value="Cytok_DH_C_sf"/>
</dbReference>
<dbReference type="Proteomes" id="UP000319257">
    <property type="component" value="Unassembled WGS sequence"/>
</dbReference>
<dbReference type="Pfam" id="PF01565">
    <property type="entry name" value="FAD_binding_4"/>
    <property type="match status" value="1"/>
</dbReference>
<dbReference type="Gene3D" id="3.30.465.10">
    <property type="match status" value="1"/>
</dbReference>
<evidence type="ECO:0000259" key="6">
    <source>
        <dbReference type="PROSITE" id="PS51387"/>
    </source>
</evidence>
<dbReference type="InterPro" id="IPR016167">
    <property type="entry name" value="FAD-bd_PCMH_sub1"/>
</dbReference>
<dbReference type="InParanoid" id="A0A507ARL4"/>
<dbReference type="GeneID" id="41969446"/>
<evidence type="ECO:0000256" key="2">
    <source>
        <dbReference type="ARBA" id="ARBA00022630"/>
    </source>
</evidence>
<evidence type="ECO:0000256" key="4">
    <source>
        <dbReference type="ARBA" id="ARBA00023002"/>
    </source>
</evidence>
<dbReference type="Gene3D" id="3.40.462.10">
    <property type="entry name" value="FAD-linked oxidases, C-terminal domain"/>
    <property type="match status" value="1"/>
</dbReference>
<organism evidence="8 9">
    <name type="scientific">Thyridium curvatum</name>
    <dbReference type="NCBI Taxonomy" id="1093900"/>
    <lineage>
        <taxon>Eukaryota</taxon>
        <taxon>Fungi</taxon>
        <taxon>Dikarya</taxon>
        <taxon>Ascomycota</taxon>
        <taxon>Pezizomycotina</taxon>
        <taxon>Sordariomycetes</taxon>
        <taxon>Sordariomycetidae</taxon>
        <taxon>Thyridiales</taxon>
        <taxon>Thyridiaceae</taxon>
        <taxon>Thyridium</taxon>
    </lineage>
</organism>
<dbReference type="InterPro" id="IPR016171">
    <property type="entry name" value="Vanillyl_alc_oxidase_C-sub2"/>
</dbReference>
<proteinExistence type="predicted"/>
<accession>A0A507ARL4</accession>
<dbReference type="GO" id="GO:1903457">
    <property type="term" value="P:lactate catabolic process"/>
    <property type="evidence" value="ECO:0007669"/>
    <property type="project" value="TreeGrafter"/>
</dbReference>
<dbReference type="PANTHER" id="PTHR11748">
    <property type="entry name" value="D-LACTATE DEHYDROGENASE"/>
    <property type="match status" value="1"/>
</dbReference>
<dbReference type="Gene3D" id="1.10.45.10">
    <property type="entry name" value="Vanillyl-alcohol Oxidase, Chain A, domain 4"/>
    <property type="match status" value="1"/>
</dbReference>
<dbReference type="PANTHER" id="PTHR11748:SF114">
    <property type="entry name" value="ARYL-ALCOHOL OXIDASE VANILLYL-ALCOHOL OXIDASE (AFU_ORTHOLOGUE AFUA_3G09500)-RELATED"/>
    <property type="match status" value="1"/>
</dbReference>
<dbReference type="Gene3D" id="3.30.43.10">
    <property type="entry name" value="Uridine Diphospho-n-acetylenolpyruvylglucosamine Reductase, domain 2"/>
    <property type="match status" value="1"/>
</dbReference>
<sequence>MSPNNRVVPQPSGASYSGSERGPLALPPKINLESFNAFIHEIIAIVGNDNVDVITSHDQIDDKSYEDPTHTHDPHHILDQDYFLASAVVAPRNVPDVQAIVRAANKISLPLWPISIGRNSGYGGAGPRVRGSIVLNMGKNMSKVLEVNVEGAYCLLEPGVTFQSLHEYLVEHNLRDKLWVDVPDLGGGSVLGNTLDRGVGYTPYGDHWMMHCGMEIVLPNGELMRTGMGALPDPKRPETMGLAPEDQPWNKTAHLFPYGFGPYVDGLFSQSNLGIVTKMGMWLMPDPGGYQSYLITIPKDEDLKQAVDIIRPLRLSMVLQNVPTIRHILMDAACMGPKTDYTSKTGPLTDAELDEIAKKLNLGRWNFYGALYLTKSKGPEPIRNAMWAVIKEAFSAIPGAKFFFPEDVPGKTVLHIRDKTLQGIPTFDELKWVSWLPNGAHLFFSPIARVVGDDAMEQYTITKKRCQEAGLDFIGTFTVGLREMHHIVCIVFDKKSPEQKKKAHWLIKTLIDDCAAKGWGEYRTHLAVMDQIMGTFSWNKNSFLKFNEVIKNAVDPNGIIAPGKSGVWPKQYNKEEWKL</sequence>
<dbReference type="InterPro" id="IPR006094">
    <property type="entry name" value="Oxid_FAD_bind_N"/>
</dbReference>
<keyword evidence="3" id="KW-0274">FAD</keyword>
<protein>
    <recommendedName>
        <fullName evidence="6">FAD-binding PCMH-type domain-containing protein</fullName>
    </recommendedName>
</protein>
<dbReference type="OrthoDB" id="5332616at2759"/>
<name>A0A507ARL4_9PEZI</name>
<feature type="domain" description="FAD-binding PCMH-type" evidence="6">
    <location>
        <begin position="81"/>
        <end position="286"/>
    </location>
</feature>
<dbReference type="GO" id="GO:0071949">
    <property type="term" value="F:FAD binding"/>
    <property type="evidence" value="ECO:0007669"/>
    <property type="project" value="InterPro"/>
</dbReference>
<dbReference type="InterPro" id="IPR004113">
    <property type="entry name" value="FAD-bd_oxidored_4_C"/>
</dbReference>
<dbReference type="SUPFAM" id="SSF55103">
    <property type="entry name" value="FAD-linked oxidases, C-terminal domain"/>
    <property type="match status" value="1"/>
</dbReference>
<dbReference type="Pfam" id="PF02913">
    <property type="entry name" value="FAD-oxidase_C"/>
    <property type="match status" value="1"/>
</dbReference>
<dbReference type="SUPFAM" id="SSF56176">
    <property type="entry name" value="FAD-binding/transporter-associated domain-like"/>
    <property type="match status" value="1"/>
</dbReference>
<dbReference type="InterPro" id="IPR016169">
    <property type="entry name" value="FAD-bd_PCMH_sub2"/>
</dbReference>
<dbReference type="AlphaFoldDB" id="A0A507ARL4"/>
<dbReference type="InterPro" id="IPR016166">
    <property type="entry name" value="FAD-bd_PCMH"/>
</dbReference>
<dbReference type="GO" id="GO:0004458">
    <property type="term" value="F:D-lactate dehydrogenase (cytochrome) activity"/>
    <property type="evidence" value="ECO:0007669"/>
    <property type="project" value="TreeGrafter"/>
</dbReference>
<gene>
    <name evidence="7" type="ORF">E0L32_001999</name>
    <name evidence="8" type="ORF">E0L32_002134</name>
</gene>
<evidence type="ECO:0000256" key="3">
    <source>
        <dbReference type="ARBA" id="ARBA00022827"/>
    </source>
</evidence>
<keyword evidence="4" id="KW-0560">Oxidoreductase</keyword>
<dbReference type="STRING" id="1093900.A0A507ARL4"/>
<evidence type="ECO:0000256" key="1">
    <source>
        <dbReference type="ARBA" id="ARBA00001974"/>
    </source>
</evidence>
<dbReference type="RefSeq" id="XP_030989107.1">
    <property type="nucleotide sequence ID" value="XM_031136141.1"/>
</dbReference>